<dbReference type="EMBL" id="BMAT01009989">
    <property type="protein sequence ID" value="GFS17942.1"/>
    <property type="molecule type" value="Genomic_DNA"/>
</dbReference>
<feature type="transmembrane region" description="Helical" evidence="9">
    <location>
        <begin position="320"/>
        <end position="340"/>
    </location>
</feature>
<evidence type="ECO:0000256" key="9">
    <source>
        <dbReference type="SAM" id="Phobius"/>
    </source>
</evidence>
<evidence type="ECO:0000256" key="3">
    <source>
        <dbReference type="ARBA" id="ARBA00022989"/>
    </source>
</evidence>
<keyword evidence="7" id="KW-0807">Transducer</keyword>
<proteinExistence type="predicted"/>
<dbReference type="Pfam" id="PF00001">
    <property type="entry name" value="7tm_1"/>
    <property type="match status" value="1"/>
</dbReference>
<evidence type="ECO:0000259" key="10">
    <source>
        <dbReference type="PROSITE" id="PS50262"/>
    </source>
</evidence>
<dbReference type="Gene3D" id="1.20.1070.10">
    <property type="entry name" value="Rhodopsin 7-helix transmembrane proteins"/>
    <property type="match status" value="1"/>
</dbReference>
<accession>A0AAV4J553</accession>
<dbReference type="AlphaFoldDB" id="A0AAV4J553"/>
<dbReference type="GO" id="GO:0004930">
    <property type="term" value="F:G protein-coupled receptor activity"/>
    <property type="evidence" value="ECO:0007669"/>
    <property type="project" value="UniProtKB-KW"/>
</dbReference>
<keyword evidence="3 9" id="KW-1133">Transmembrane helix</keyword>
<keyword evidence="6 11" id="KW-0675">Receptor</keyword>
<dbReference type="PANTHER" id="PTHR24243:SF230">
    <property type="entry name" value="G-PROTEIN COUPLED RECEPTORS FAMILY 1 PROFILE DOMAIN-CONTAINING PROTEIN"/>
    <property type="match status" value="1"/>
</dbReference>
<keyword evidence="4" id="KW-0297">G-protein coupled receptor</keyword>
<feature type="region of interest" description="Disordered" evidence="8">
    <location>
        <begin position="366"/>
        <end position="385"/>
    </location>
</feature>
<protein>
    <submittedName>
        <fullName evidence="11">Growth hormone secretagogue receptor type 1</fullName>
    </submittedName>
</protein>
<dbReference type="InterPro" id="IPR017452">
    <property type="entry name" value="GPCR_Rhodpsn_7TM"/>
</dbReference>
<sequence length="385" mass="43782">MNGTNTTFFELHNLSIFQDGDDDFDDIDDDDGLGDMVGVVPRHVYLGFIYFILGFGSIGNACIIALMQDKDFHNMSYSVYLQVLAVSDTLLLVTVGVEDILDHQYGRLGHFVTSSVAFCKFWNYVANVFRLSSPWLVVSMTADRFAAVVFPLKRSFLCSRSTAIVVSSLVMATAFGEAVYHIVLSKPFPEEGACDPPAWDSLENYYYFRTLVLETSLPCVLIFFLNVYIITVINRSRKFRAAAAAGSQEKAPRVDKATVSLLAVSIMAFVALIPISALQVAEWRMDKELAEFERDLINNKTQDVEGFESLEDRREEAGDIWPALNLVFLFNFGHNFYVMLITGPRFRQKVITWFRCFRRMRRQDPSSQATNSYRDTEESKVEDRF</sequence>
<evidence type="ECO:0000256" key="4">
    <source>
        <dbReference type="ARBA" id="ARBA00023040"/>
    </source>
</evidence>
<feature type="transmembrane region" description="Helical" evidence="9">
    <location>
        <begin position="44"/>
        <end position="67"/>
    </location>
</feature>
<comment type="subcellular location">
    <subcellularLocation>
        <location evidence="1">Membrane</location>
        <topology evidence="1">Multi-pass membrane protein</topology>
    </subcellularLocation>
</comment>
<dbReference type="PROSITE" id="PS50262">
    <property type="entry name" value="G_PROTEIN_RECEP_F1_2"/>
    <property type="match status" value="1"/>
</dbReference>
<gene>
    <name evidence="11" type="ORF">ElyMa_004995000</name>
</gene>
<evidence type="ECO:0000256" key="2">
    <source>
        <dbReference type="ARBA" id="ARBA00022692"/>
    </source>
</evidence>
<keyword evidence="12" id="KW-1185">Reference proteome</keyword>
<dbReference type="SUPFAM" id="SSF81321">
    <property type="entry name" value="Family A G protein-coupled receptor-like"/>
    <property type="match status" value="1"/>
</dbReference>
<feature type="transmembrane region" description="Helical" evidence="9">
    <location>
        <begin position="164"/>
        <end position="183"/>
    </location>
</feature>
<evidence type="ECO:0000256" key="8">
    <source>
        <dbReference type="SAM" id="MobiDB-lite"/>
    </source>
</evidence>
<reference evidence="11 12" key="1">
    <citation type="journal article" date="2021" name="Elife">
        <title>Chloroplast acquisition without the gene transfer in kleptoplastic sea slugs, Plakobranchus ocellatus.</title>
        <authorList>
            <person name="Maeda T."/>
            <person name="Takahashi S."/>
            <person name="Yoshida T."/>
            <person name="Shimamura S."/>
            <person name="Takaki Y."/>
            <person name="Nagai Y."/>
            <person name="Toyoda A."/>
            <person name="Suzuki Y."/>
            <person name="Arimoto A."/>
            <person name="Ishii H."/>
            <person name="Satoh N."/>
            <person name="Nishiyama T."/>
            <person name="Hasebe M."/>
            <person name="Maruyama T."/>
            <person name="Minagawa J."/>
            <person name="Obokata J."/>
            <person name="Shigenobu S."/>
        </authorList>
    </citation>
    <scope>NUCLEOTIDE SEQUENCE [LARGE SCALE GENOMIC DNA]</scope>
</reference>
<feature type="compositionally biased region" description="Basic and acidic residues" evidence="8">
    <location>
        <begin position="374"/>
        <end position="385"/>
    </location>
</feature>
<evidence type="ECO:0000256" key="5">
    <source>
        <dbReference type="ARBA" id="ARBA00023136"/>
    </source>
</evidence>
<name>A0AAV4J553_9GAST</name>
<evidence type="ECO:0000256" key="6">
    <source>
        <dbReference type="ARBA" id="ARBA00023170"/>
    </source>
</evidence>
<evidence type="ECO:0000313" key="12">
    <source>
        <dbReference type="Proteomes" id="UP000762676"/>
    </source>
</evidence>
<dbReference type="Proteomes" id="UP000762676">
    <property type="component" value="Unassembled WGS sequence"/>
</dbReference>
<dbReference type="InterPro" id="IPR000276">
    <property type="entry name" value="GPCR_Rhodpsn"/>
</dbReference>
<keyword evidence="2 9" id="KW-0812">Transmembrane</keyword>
<feature type="domain" description="G-protein coupled receptors family 1 profile" evidence="10">
    <location>
        <begin position="59"/>
        <end position="280"/>
    </location>
</feature>
<feature type="transmembrane region" description="Helical" evidence="9">
    <location>
        <begin position="259"/>
        <end position="281"/>
    </location>
</feature>
<evidence type="ECO:0000256" key="7">
    <source>
        <dbReference type="ARBA" id="ARBA00023224"/>
    </source>
</evidence>
<organism evidence="11 12">
    <name type="scientific">Elysia marginata</name>
    <dbReference type="NCBI Taxonomy" id="1093978"/>
    <lineage>
        <taxon>Eukaryota</taxon>
        <taxon>Metazoa</taxon>
        <taxon>Spiralia</taxon>
        <taxon>Lophotrochozoa</taxon>
        <taxon>Mollusca</taxon>
        <taxon>Gastropoda</taxon>
        <taxon>Heterobranchia</taxon>
        <taxon>Euthyneura</taxon>
        <taxon>Panpulmonata</taxon>
        <taxon>Sacoglossa</taxon>
        <taxon>Placobranchoidea</taxon>
        <taxon>Plakobranchidae</taxon>
        <taxon>Elysia</taxon>
    </lineage>
</organism>
<evidence type="ECO:0000313" key="11">
    <source>
        <dbReference type="EMBL" id="GFS17942.1"/>
    </source>
</evidence>
<dbReference type="PANTHER" id="PTHR24243">
    <property type="entry name" value="G-PROTEIN COUPLED RECEPTOR"/>
    <property type="match status" value="1"/>
</dbReference>
<feature type="transmembrane region" description="Helical" evidence="9">
    <location>
        <begin position="206"/>
        <end position="230"/>
    </location>
</feature>
<evidence type="ECO:0000256" key="1">
    <source>
        <dbReference type="ARBA" id="ARBA00004141"/>
    </source>
</evidence>
<comment type="caution">
    <text evidence="11">The sequence shown here is derived from an EMBL/GenBank/DDBJ whole genome shotgun (WGS) entry which is preliminary data.</text>
</comment>
<keyword evidence="5 9" id="KW-0472">Membrane</keyword>
<dbReference type="GO" id="GO:0005886">
    <property type="term" value="C:plasma membrane"/>
    <property type="evidence" value="ECO:0007669"/>
    <property type="project" value="TreeGrafter"/>
</dbReference>